<dbReference type="InterPro" id="IPR050792">
    <property type="entry name" value="ADP-ribosylglycohydrolase"/>
</dbReference>
<dbReference type="InterPro" id="IPR036705">
    <property type="entry name" value="Ribosyl_crysJ1_sf"/>
</dbReference>
<dbReference type="InterPro" id="IPR005502">
    <property type="entry name" value="Ribosyl_crysJ1"/>
</dbReference>
<sequence>MKFFAEVFIYKANVLRSDTVLELKEVRGALLGEACGDALGYPLIHLSQEKILSIFGQFGLRLLVRTRKSIGKSAPVTELTQLMLSTVDGLLWSDAKKIDVTEGVYKGYMRWYYGQTGEEPRRGQKSWMRRQSHEHEICLIHKKFMHERREGDEDCLNALSSVKRGTKKHKLNDSESSSVLTRAIPVGLLYSDDFELAFEKAVEISYLTHSSDIAVLSAGTLAALVSLSASGSSIPKALETIYEFLNKVENSDSIISLLSAAQEQSVKHPAGKGGSWDYIDSINSLGSGEKANEALAMAVFCFMTIDDPFEAVIAAANHGGNSSAVASITGALEGIRHGEKFLPNYWTDMLEGRESIELLAEKFCHMCEKRILRK</sequence>
<dbReference type="Proteomes" id="UP000003503">
    <property type="component" value="Unassembled WGS sequence"/>
</dbReference>
<proteinExistence type="predicted"/>
<reference evidence="2 3" key="1">
    <citation type="submission" date="2011-02" db="EMBL/GenBank/DDBJ databases">
        <authorList>
            <person name="Muzny D."/>
            <person name="Qin X."/>
            <person name="Deng J."/>
            <person name="Jiang H."/>
            <person name="Liu Y."/>
            <person name="Qu J."/>
            <person name="Song X.-Z."/>
            <person name="Zhang L."/>
            <person name="Thornton R."/>
            <person name="Coyle M."/>
            <person name="Francisco L."/>
            <person name="Jackson L."/>
            <person name="Javaid M."/>
            <person name="Korchina V."/>
            <person name="Kovar C."/>
            <person name="Mata R."/>
            <person name="Mathew T."/>
            <person name="Ngo R."/>
            <person name="Nguyen L."/>
            <person name="Nguyen N."/>
            <person name="Okwuonu G."/>
            <person name="Ongeri F."/>
            <person name="Pham C."/>
            <person name="Simmons D."/>
            <person name="Wilczek-Boney K."/>
            <person name="Hale W."/>
            <person name="Jakkamsetti A."/>
            <person name="Pham P."/>
            <person name="Ruth R."/>
            <person name="San Lucas F."/>
            <person name="Warren J."/>
            <person name="Zhang J."/>
            <person name="Zhao Z."/>
            <person name="Zhou C."/>
            <person name="Zhu D."/>
            <person name="Lee S."/>
            <person name="Bess C."/>
            <person name="Blankenburg K."/>
            <person name="Forbes L."/>
            <person name="Fu Q."/>
            <person name="Gubbala S."/>
            <person name="Hirani K."/>
            <person name="Jayaseelan J.C."/>
            <person name="Lara F."/>
            <person name="Munidasa M."/>
            <person name="Palculict T."/>
            <person name="Patil S."/>
            <person name="Pu L.-L."/>
            <person name="Saada N."/>
            <person name="Tang L."/>
            <person name="Weissenberger G."/>
            <person name="Zhu Y."/>
            <person name="Hemphill L."/>
            <person name="Shang Y."/>
            <person name="Youmans B."/>
            <person name="Ayvaz T."/>
            <person name="Ross M."/>
            <person name="Santibanez J."/>
            <person name="Aqrawi P."/>
            <person name="Gross S."/>
            <person name="Joshi V."/>
            <person name="Fowler G."/>
            <person name="Nazareth L."/>
            <person name="Reid J."/>
            <person name="Worley K."/>
            <person name="Petrosino J."/>
            <person name="Highlander S."/>
            <person name="Gibbs R."/>
        </authorList>
    </citation>
    <scope>NUCLEOTIDE SEQUENCE [LARGE SCALE GENOMIC DNA]</scope>
    <source>
        <strain evidence="2 3">DSM 19965</strain>
    </source>
</reference>
<dbReference type="STRING" id="888062.HMPREF9083_0620"/>
<name>F2BWR3_9FIRM</name>
<dbReference type="HOGENOM" id="CLU_024566_7_1_9"/>
<organism evidence="2 3">
    <name type="scientific">Dialister micraerophilus DSM 19965</name>
    <dbReference type="NCBI Taxonomy" id="888062"/>
    <lineage>
        <taxon>Bacteria</taxon>
        <taxon>Bacillati</taxon>
        <taxon>Bacillota</taxon>
        <taxon>Negativicutes</taxon>
        <taxon>Veillonellales</taxon>
        <taxon>Veillonellaceae</taxon>
        <taxon>Dialister</taxon>
    </lineage>
</organism>
<keyword evidence="1" id="KW-0460">Magnesium</keyword>
<dbReference type="PANTHER" id="PTHR16222:SF12">
    <property type="entry name" value="ADP-RIBOSYLGLYCOHYDROLASE-RELATED"/>
    <property type="match status" value="1"/>
</dbReference>
<evidence type="ECO:0000313" key="2">
    <source>
        <dbReference type="EMBL" id="EGF14307.1"/>
    </source>
</evidence>
<keyword evidence="2" id="KW-0378">Hydrolase</keyword>
<dbReference type="Pfam" id="PF03747">
    <property type="entry name" value="ADP_ribosyl_GH"/>
    <property type="match status" value="1"/>
</dbReference>
<dbReference type="AlphaFoldDB" id="F2BWR3"/>
<keyword evidence="1" id="KW-0479">Metal-binding</keyword>
<gene>
    <name evidence="2" type="ORF">HMPREF9083_0620</name>
</gene>
<keyword evidence="3" id="KW-1185">Reference proteome</keyword>
<dbReference type="EMBL" id="AFBB01000010">
    <property type="protein sequence ID" value="EGF14307.1"/>
    <property type="molecule type" value="Genomic_DNA"/>
</dbReference>
<evidence type="ECO:0000256" key="1">
    <source>
        <dbReference type="PIRSR" id="PIRSR605502-1"/>
    </source>
</evidence>
<protein>
    <submittedName>
        <fullName evidence="2">ADP-ribosylglycohydrolase superfamily protein</fullName>
    </submittedName>
</protein>
<dbReference type="GO" id="GO:0046872">
    <property type="term" value="F:metal ion binding"/>
    <property type="evidence" value="ECO:0007669"/>
    <property type="project" value="UniProtKB-KW"/>
</dbReference>
<dbReference type="PANTHER" id="PTHR16222">
    <property type="entry name" value="ADP-RIBOSYLGLYCOHYDROLASE"/>
    <property type="match status" value="1"/>
</dbReference>
<feature type="binding site" evidence="1">
    <location>
        <position position="77"/>
    </location>
    <ligand>
        <name>Mg(2+)</name>
        <dbReference type="ChEBI" id="CHEBI:18420"/>
        <label>1</label>
    </ligand>
</feature>
<accession>F2BWR3</accession>
<dbReference type="eggNOG" id="COG1397">
    <property type="taxonomic scope" value="Bacteria"/>
</dbReference>
<dbReference type="SUPFAM" id="SSF101478">
    <property type="entry name" value="ADP-ribosylglycohydrolase"/>
    <property type="match status" value="1"/>
</dbReference>
<comment type="caution">
    <text evidence="2">The sequence shown here is derived from an EMBL/GenBank/DDBJ whole genome shotgun (WGS) entry which is preliminary data.</text>
</comment>
<dbReference type="Gene3D" id="1.10.4080.10">
    <property type="entry name" value="ADP-ribosylation/Crystallin J1"/>
    <property type="match status" value="1"/>
</dbReference>
<dbReference type="GO" id="GO:0016787">
    <property type="term" value="F:hydrolase activity"/>
    <property type="evidence" value="ECO:0007669"/>
    <property type="project" value="UniProtKB-KW"/>
</dbReference>
<comment type="cofactor">
    <cofactor evidence="1">
        <name>Mg(2+)</name>
        <dbReference type="ChEBI" id="CHEBI:18420"/>
    </cofactor>
    <text evidence="1">Binds 2 magnesium ions per subunit.</text>
</comment>
<evidence type="ECO:0000313" key="3">
    <source>
        <dbReference type="Proteomes" id="UP000003503"/>
    </source>
</evidence>